<gene>
    <name evidence="2" type="ORF">B5V01_22085</name>
</gene>
<dbReference type="AlphaFoldDB" id="A0A4Q1UUD8"/>
<dbReference type="InterPro" id="IPR052183">
    <property type="entry name" value="IS_Transposase"/>
</dbReference>
<evidence type="ECO:0000313" key="2">
    <source>
        <dbReference type="EMBL" id="RXT42581.1"/>
    </source>
</evidence>
<dbReference type="PANTHER" id="PTHR35528">
    <property type="entry name" value="BLL1675 PROTEIN"/>
    <property type="match status" value="1"/>
</dbReference>
<comment type="caution">
    <text evidence="2">The sequence shown here is derived from an EMBL/GenBank/DDBJ whole genome shotgun (WGS) entry which is preliminary data.</text>
</comment>
<reference evidence="2 3" key="1">
    <citation type="submission" date="2017-03" db="EMBL/GenBank/DDBJ databases">
        <authorList>
            <person name="Safronova V.I."/>
            <person name="Sazanova A.L."/>
            <person name="Chirak E.R."/>
        </authorList>
    </citation>
    <scope>NUCLEOTIDE SEQUENCE [LARGE SCALE GENOMIC DNA]</scope>
    <source>
        <strain evidence="2 3">Opo-242</strain>
    </source>
</reference>
<name>A0A4Q1UUD8_9HYPH</name>
<dbReference type="EMBL" id="MZXX01000027">
    <property type="protein sequence ID" value="RXT42581.1"/>
    <property type="molecule type" value="Genomic_DNA"/>
</dbReference>
<accession>A0A4Q1UUD8</accession>
<dbReference type="PANTHER" id="PTHR35528:SF3">
    <property type="entry name" value="BLL1675 PROTEIN"/>
    <property type="match status" value="1"/>
</dbReference>
<organism evidence="2 3">
    <name type="scientific">Mesorhizobium erdmanii</name>
    <dbReference type="NCBI Taxonomy" id="1777866"/>
    <lineage>
        <taxon>Bacteria</taxon>
        <taxon>Pseudomonadati</taxon>
        <taxon>Pseudomonadota</taxon>
        <taxon>Alphaproteobacteria</taxon>
        <taxon>Hyphomicrobiales</taxon>
        <taxon>Phyllobacteriaceae</taxon>
        <taxon>Mesorhizobium</taxon>
    </lineage>
</organism>
<dbReference type="Pfam" id="PF13610">
    <property type="entry name" value="DDE_Tnp_IS240"/>
    <property type="match status" value="1"/>
</dbReference>
<sequence length="142" mass="15812">MYFANVNAHAGNGADQSWLDGEGMNTWPVSHAPSLSRRDHLARRLVLPSPSLQSAPGRGDAAGARHCHILRDDTASGPDFARRLARKTPSRSDIWHLDERAVSTAGNRHWQWTAVYQNGNVLDEIVQVRRNAKAPKRLLTRC</sequence>
<dbReference type="Proteomes" id="UP000290444">
    <property type="component" value="Unassembled WGS sequence"/>
</dbReference>
<proteinExistence type="predicted"/>
<feature type="domain" description="DDE" evidence="1">
    <location>
        <begin position="94"/>
        <end position="142"/>
    </location>
</feature>
<evidence type="ECO:0000313" key="3">
    <source>
        <dbReference type="Proteomes" id="UP000290444"/>
    </source>
</evidence>
<dbReference type="InterPro" id="IPR032874">
    <property type="entry name" value="DDE_dom"/>
</dbReference>
<protein>
    <recommendedName>
        <fullName evidence="1">DDE domain-containing protein</fullName>
    </recommendedName>
</protein>
<evidence type="ECO:0000259" key="1">
    <source>
        <dbReference type="Pfam" id="PF13610"/>
    </source>
</evidence>